<evidence type="ECO:0000313" key="2">
    <source>
        <dbReference type="EMBL" id="KAB1268588.1"/>
    </source>
</evidence>
<name>A0A5N4DBW8_CAMDR</name>
<dbReference type="Proteomes" id="UP000299084">
    <property type="component" value="Unassembled WGS sequence"/>
</dbReference>
<gene>
    <name evidence="2" type="ORF">Cadr_000013954</name>
</gene>
<evidence type="ECO:0000256" key="1">
    <source>
        <dbReference type="SAM" id="MobiDB-lite"/>
    </source>
</evidence>
<sequence>MTQLHPGTDKCAHSQMLRSRLGEGGVISTPRHPWKFEVGLQVSAVGVCTARHWKAPLVPRALPVTLRGGGGSLCFSSTPSPGTGRAAQGRLMIGGRGSQAGEGSHSEVTSRRDDHFTCHGFYSIHPRSTWQAVHRRRGEDVLWAKPGAGHWDERRQRVFTGKVVLSVLGVRPGWDTLPAWGEVRTTPWRRKKGNRGSEMPGGWDVMLRMGTTSEIAGKSRDRQPREMRRLLVMMALEVISERRAVTKLKCEHGCRDEGKGCQGSSCIPWKRGGVEKVIAFKKPGYESQQTGRVRVEGNTGSWKRYPQPPHDEENCRCLTVDENASQAREAEDACGEQQEGWAPGRRWRDWPLAGRGTPFPAEAEGGVHEQGAPARRFAFFSPQARGAGGCTVSRRLTRMETMSNGAGADYRVMGLCPGAPRGSDNPEENVASWACPADVMKGEQDDPDQVCELGVRTAGKGDRSVMGGQEERWLFREWEEHLRGEGSGDSQSRHSLSKGGTHVTDGSGDAVVTPSTSCIRHSQACRQLLLQLLDFGAFTGSSGHPEAAGSWTNTASLSRSGTLAPVAHSVNFELTHPESASHPYFASWDHLPYELLTLESLSQGLLVEPFELQIPLLQDEGSRMSGRLSVTPRIQQALGLPRTWDLSVPAHQATQVSQSLRPDHSRCSLLNTFQQGLPGDFLTKGRTRGNTWSSRWMSEPGTGWNFSNVTLSKPHGRLQATTLLSFCSPGGWALEKLPQLAGSGTCRVHLRCPVPGAGSAQRRSLGNELWARMNQSCFRLDTEPQRACLRPSSSHRLSSVFFPFCSSCGLLPRKRPPSAVHSRPLRSPSELTQACLRDAWPTHLRTCQPGDTRSTCGAPGEEMLAELGFYLLLAVTLLGPDTKAQAMKGKSFWGQAGTGRGQKGDRWQWDLKSAFTLCVLCLQGPFSLFAPENIWLIHQAQVKHHLLQEAFHIPSSASQASSLHLFELCLYPDPGHLTPCLGSGRSQLFPFLATRASVALGPGGQGLLLCWHPGPPAPQEFCSNPLTAFPIQIRTGTGQDVPLSSCHKGMNWTPLPPWPAPGARQGVLIPAHFLSSELTDA</sequence>
<protein>
    <submittedName>
        <fullName evidence="2">Uncharacterized protein</fullName>
    </submittedName>
</protein>
<feature type="region of interest" description="Disordered" evidence="1">
    <location>
        <begin position="289"/>
        <end position="308"/>
    </location>
</feature>
<keyword evidence="3" id="KW-1185">Reference proteome</keyword>
<comment type="caution">
    <text evidence="2">The sequence shown here is derived from an EMBL/GenBank/DDBJ whole genome shotgun (WGS) entry which is preliminary data.</text>
</comment>
<feature type="region of interest" description="Disordered" evidence="1">
    <location>
        <begin position="484"/>
        <end position="509"/>
    </location>
</feature>
<accession>A0A5N4DBW8</accession>
<organism evidence="2 3">
    <name type="scientific">Camelus dromedarius</name>
    <name type="common">Dromedary</name>
    <name type="synonym">Arabian camel</name>
    <dbReference type="NCBI Taxonomy" id="9838"/>
    <lineage>
        <taxon>Eukaryota</taxon>
        <taxon>Metazoa</taxon>
        <taxon>Chordata</taxon>
        <taxon>Craniata</taxon>
        <taxon>Vertebrata</taxon>
        <taxon>Euteleostomi</taxon>
        <taxon>Mammalia</taxon>
        <taxon>Eutheria</taxon>
        <taxon>Laurasiatheria</taxon>
        <taxon>Artiodactyla</taxon>
        <taxon>Tylopoda</taxon>
        <taxon>Camelidae</taxon>
        <taxon>Camelus</taxon>
    </lineage>
</organism>
<reference evidence="2 3" key="1">
    <citation type="journal article" date="2019" name="Mol. Ecol. Resour.">
        <title>Improving Illumina assemblies with Hi-C and long reads: an example with the North African dromedary.</title>
        <authorList>
            <person name="Elbers J.P."/>
            <person name="Rogers M.F."/>
            <person name="Perelman P.L."/>
            <person name="Proskuryakova A.A."/>
            <person name="Serdyukova N.A."/>
            <person name="Johnson W.E."/>
            <person name="Horin P."/>
            <person name="Corander J."/>
            <person name="Murphy D."/>
            <person name="Burger P.A."/>
        </authorList>
    </citation>
    <scope>NUCLEOTIDE SEQUENCE [LARGE SCALE GENOMIC DNA]</scope>
    <source>
        <strain evidence="2">Drom800</strain>
        <tissue evidence="2">Blood</tissue>
    </source>
</reference>
<dbReference type="AlphaFoldDB" id="A0A5N4DBW8"/>
<dbReference type="EMBL" id="JWIN03000013">
    <property type="protein sequence ID" value="KAB1268588.1"/>
    <property type="molecule type" value="Genomic_DNA"/>
</dbReference>
<proteinExistence type="predicted"/>
<evidence type="ECO:0000313" key="3">
    <source>
        <dbReference type="Proteomes" id="UP000299084"/>
    </source>
</evidence>